<dbReference type="EMBL" id="NHOA01000129">
    <property type="protein sequence ID" value="PHQ38026.1"/>
    <property type="molecule type" value="Genomic_DNA"/>
</dbReference>
<name>A0A2G1WGC6_9EURY</name>
<proteinExistence type="predicted"/>
<organism evidence="1 2">
    <name type="scientific">Halorubrum persicum</name>
    <dbReference type="NCBI Taxonomy" id="1383844"/>
    <lineage>
        <taxon>Archaea</taxon>
        <taxon>Methanobacteriati</taxon>
        <taxon>Methanobacteriota</taxon>
        <taxon>Stenosarchaea group</taxon>
        <taxon>Halobacteria</taxon>
        <taxon>Halobacteriales</taxon>
        <taxon>Haloferacaceae</taxon>
        <taxon>Halorubrum</taxon>
    </lineage>
</organism>
<dbReference type="InterPro" id="IPR011991">
    <property type="entry name" value="ArsR-like_HTH"/>
</dbReference>
<evidence type="ECO:0000313" key="2">
    <source>
        <dbReference type="Proteomes" id="UP000222824"/>
    </source>
</evidence>
<gene>
    <name evidence="1" type="ORF">DJ69_13905</name>
</gene>
<comment type="caution">
    <text evidence="1">The sequence shown here is derived from an EMBL/GenBank/DDBJ whole genome shotgun (WGS) entry which is preliminary data.</text>
</comment>
<reference evidence="1 2" key="1">
    <citation type="journal article" date="2014" name="Front. Microbiol.">
        <title>Population and genomic analysis of the genus Halorubrum.</title>
        <authorList>
            <person name="Fullmer M.S."/>
            <person name="Soucy S.M."/>
            <person name="Swithers K.S."/>
            <person name="Makkay A.M."/>
            <person name="Wheeler R."/>
            <person name="Ventosa A."/>
            <person name="Gogarten J.P."/>
            <person name="Papke R.T."/>
        </authorList>
    </citation>
    <scope>NUCLEOTIDE SEQUENCE [LARGE SCALE GENOMIC DNA]</scope>
    <source>
        <strain evidence="1 2">C49</strain>
    </source>
</reference>
<dbReference type="OrthoDB" id="189973at2157"/>
<protein>
    <submittedName>
        <fullName evidence="1">Uncharacterized protein</fullName>
    </submittedName>
</protein>
<dbReference type="AlphaFoldDB" id="A0A2G1WGC6"/>
<dbReference type="Proteomes" id="UP000222824">
    <property type="component" value="Unassembled WGS sequence"/>
</dbReference>
<dbReference type="InterPro" id="IPR036388">
    <property type="entry name" value="WH-like_DNA-bd_sf"/>
</dbReference>
<keyword evidence="2" id="KW-1185">Reference proteome</keyword>
<dbReference type="CDD" id="cd00090">
    <property type="entry name" value="HTH_ARSR"/>
    <property type="match status" value="1"/>
</dbReference>
<dbReference type="Gene3D" id="1.10.10.10">
    <property type="entry name" value="Winged helix-like DNA-binding domain superfamily/Winged helix DNA-binding domain"/>
    <property type="match status" value="1"/>
</dbReference>
<evidence type="ECO:0000313" key="1">
    <source>
        <dbReference type="EMBL" id="PHQ38026.1"/>
    </source>
</evidence>
<sequence length="78" mass="8755">MAGRKETISDKEILIILRSATDPVLTTSEVAEETGFSLNGIRKRLYSLEEKGLVNEKKAGNSPVWWITEDGIDFIDEE</sequence>
<accession>A0A2G1WGC6</accession>
<dbReference type="SUPFAM" id="SSF46785">
    <property type="entry name" value="Winged helix' DNA-binding domain"/>
    <property type="match status" value="1"/>
</dbReference>
<dbReference type="RefSeq" id="WP_099256170.1">
    <property type="nucleotide sequence ID" value="NZ_NHOA01000129.1"/>
</dbReference>
<dbReference type="Pfam" id="PF13412">
    <property type="entry name" value="HTH_24"/>
    <property type="match status" value="1"/>
</dbReference>
<dbReference type="InterPro" id="IPR036390">
    <property type="entry name" value="WH_DNA-bd_sf"/>
</dbReference>